<keyword evidence="2" id="KW-1185">Reference proteome</keyword>
<organism evidence="1 2">
    <name type="scientific">Auriscalpium vulgare</name>
    <dbReference type="NCBI Taxonomy" id="40419"/>
    <lineage>
        <taxon>Eukaryota</taxon>
        <taxon>Fungi</taxon>
        <taxon>Dikarya</taxon>
        <taxon>Basidiomycota</taxon>
        <taxon>Agaricomycotina</taxon>
        <taxon>Agaricomycetes</taxon>
        <taxon>Russulales</taxon>
        <taxon>Auriscalpiaceae</taxon>
        <taxon>Auriscalpium</taxon>
    </lineage>
</organism>
<reference evidence="1" key="2">
    <citation type="journal article" date="2022" name="New Phytol.">
        <title>Evolutionary transition to the ectomycorrhizal habit in the genomes of a hyperdiverse lineage of mushroom-forming fungi.</title>
        <authorList>
            <person name="Looney B."/>
            <person name="Miyauchi S."/>
            <person name="Morin E."/>
            <person name="Drula E."/>
            <person name="Courty P.E."/>
            <person name="Kohler A."/>
            <person name="Kuo A."/>
            <person name="LaButti K."/>
            <person name="Pangilinan J."/>
            <person name="Lipzen A."/>
            <person name="Riley R."/>
            <person name="Andreopoulos W."/>
            <person name="He G."/>
            <person name="Johnson J."/>
            <person name="Nolan M."/>
            <person name="Tritt A."/>
            <person name="Barry K.W."/>
            <person name="Grigoriev I.V."/>
            <person name="Nagy L.G."/>
            <person name="Hibbett D."/>
            <person name="Henrissat B."/>
            <person name="Matheny P.B."/>
            <person name="Labbe J."/>
            <person name="Martin F.M."/>
        </authorList>
    </citation>
    <scope>NUCLEOTIDE SEQUENCE</scope>
    <source>
        <strain evidence="1">FP105234-sp</strain>
    </source>
</reference>
<reference evidence="1" key="1">
    <citation type="submission" date="2021-02" db="EMBL/GenBank/DDBJ databases">
        <authorList>
            <consortium name="DOE Joint Genome Institute"/>
            <person name="Ahrendt S."/>
            <person name="Looney B.P."/>
            <person name="Miyauchi S."/>
            <person name="Morin E."/>
            <person name="Drula E."/>
            <person name="Courty P.E."/>
            <person name="Chicoki N."/>
            <person name="Fauchery L."/>
            <person name="Kohler A."/>
            <person name="Kuo A."/>
            <person name="Labutti K."/>
            <person name="Pangilinan J."/>
            <person name="Lipzen A."/>
            <person name="Riley R."/>
            <person name="Andreopoulos W."/>
            <person name="He G."/>
            <person name="Johnson J."/>
            <person name="Barry K.W."/>
            <person name="Grigoriev I.V."/>
            <person name="Nagy L."/>
            <person name="Hibbett D."/>
            <person name="Henrissat B."/>
            <person name="Matheny P.B."/>
            <person name="Labbe J."/>
            <person name="Martin F."/>
        </authorList>
    </citation>
    <scope>NUCLEOTIDE SEQUENCE</scope>
    <source>
        <strain evidence="1">FP105234-sp</strain>
    </source>
</reference>
<evidence type="ECO:0000313" key="2">
    <source>
        <dbReference type="Proteomes" id="UP000814033"/>
    </source>
</evidence>
<gene>
    <name evidence="1" type="ORF">FA95DRAFT_1589849</name>
</gene>
<protein>
    <submittedName>
        <fullName evidence="1">Uncharacterized protein</fullName>
    </submittedName>
</protein>
<dbReference type="Proteomes" id="UP000814033">
    <property type="component" value="Unassembled WGS sequence"/>
</dbReference>
<sequence length="702" mass="76724">MSTIRVDASEHPVRSVTIFKSWKAEIVRVFKLSLEASLPHTAGENKVEIRRLSGSINADSVRVAGLGDARLFDVVCALDTETDDDAPDSTPEAIRLLTAAQHKLAQRRDALTAVRSAMATYSQSLSGEHVSPEQADAFFEKYISRSESIADANLDIDEEMLRLSREIKQHAKKQASTKGLSNGKVTCVVVTPHATDVEVKLTYRTFRTSYDLRPALITNSSFAVVGNASWTPIYELHASTENGQHTSSVSLQYRARITQSTGEDWSGVTLSLSTADMMLHNQTIPELVRTVIWPRPTGLFGQPMQQLQQSQQVQLQPMHQQQSQQVPALQQQPQQQQTQQQQQLAWQQQQQVQMLRLAQQQAQQRQAQQQQQQQAQQQTAVPMFGAIQATGSQPTGLFQPSTGGLFGSGGLLGSTLHDRDQDPDRDRDRERAEPEDPEGDWQVADADSQAVVPAPFAEPAAAIVKESPLSVSYAVEGESTVPSDGVPHQVSVANLTFKSTVVHVAVPKAQAVAYVQAKVKNTSDYRLLAGPVNVFLDDGFVSQTSIQTDISPNDTFDCTLGADPAVRIRYTRTAAAQTAPARLFSEQMRTTTYTSRAVLRNTHAFAVRALIVRDALPVAGGGVSTVLRRPDGLAGAKDEDVTLAAEGKGEGRKVRWGKTVDGKGGKKDGMFEWVCALGAGEEIVLETVWDVQAPVHVHWVEK</sequence>
<comment type="caution">
    <text evidence="1">The sequence shown here is derived from an EMBL/GenBank/DDBJ whole genome shotgun (WGS) entry which is preliminary data.</text>
</comment>
<name>A0ACB8RN72_9AGAM</name>
<dbReference type="EMBL" id="MU275957">
    <property type="protein sequence ID" value="KAI0045247.1"/>
    <property type="molecule type" value="Genomic_DNA"/>
</dbReference>
<accession>A0ACB8RN72</accession>
<proteinExistence type="predicted"/>
<evidence type="ECO:0000313" key="1">
    <source>
        <dbReference type="EMBL" id="KAI0045247.1"/>
    </source>
</evidence>